<name>A0ABR6EX38_9SPHI</name>
<feature type="signal peptide" evidence="1">
    <location>
        <begin position="1"/>
        <end position="22"/>
    </location>
</feature>
<reference evidence="2 3" key="1">
    <citation type="submission" date="2019-11" db="EMBL/GenBank/DDBJ databases">
        <title>Description of Pedobacter sp. LMG 31462T.</title>
        <authorList>
            <person name="Carlier A."/>
            <person name="Qi S."/>
            <person name="Vandamme P."/>
        </authorList>
    </citation>
    <scope>NUCLEOTIDE SEQUENCE [LARGE SCALE GENOMIC DNA]</scope>
    <source>
        <strain evidence="2 3">LMG 31462</strain>
    </source>
</reference>
<evidence type="ECO:0008006" key="4">
    <source>
        <dbReference type="Google" id="ProtNLM"/>
    </source>
</evidence>
<sequence>MYKSIALFVFCFFLLGSGQSFAQDLKTTVNDNKLLDSLRKKEEAGLDSVIFTSKFIRYTTLKLTKDSIQTLPLDTTLAGFQNFSMIAQPRRPTVGTGNLGLAAMPMLFEPSKTIGFDAGFHSLDFYAIGQNDIKYYQARTPYTNLYFISAGETEAIFKVTHSQNIKRNWNIGANYNRIGANGYYPRQRGDHLNADIFSWYQSPNKRYNLWVAAIFNTLKARENGSIYNTKIYDNVPQTAVGLDHLSEPVRLVDAGHIYRSNSFMIKQTYFVGRIDSLAQEISDKILPTNKIAYTFKYDVNSYTFHKTSADDHTAIPSGIADLSFTYDSTRYMNVQNEFMYSFFLRGKGNSIIKNELKLDAGIRHDFYKYHQGVYYPNKVDTYYDYNSTFQNVTLLGSAGYRFSNRVDLNVDLQQIFQGRNSGDFLYEAKSNVLLSKSVGRIVLGGYFQNKSPEEVFTRYFGNHYNWKRDFNRTKTINLSFKYLNDRLNFEAGAEYFRISDYLYFTTPTPDNGVLDSAFYALNANNIVPAQLGSINLLKITVGKKLKFGKFNLDSYLVYQKTDNPNILRTPELYAFASFFLDHTFFKALKTNVGFDVRYNTPYKNYSYSAPAGQFYVGQGTTFDSTPILDVWVKASLRKANIFVKTDYANQGLLSKGYYSVNRYPMMDRVLIKFGVSWSFYD</sequence>
<gene>
    <name evidence="2" type="ORF">GM920_11550</name>
</gene>
<keyword evidence="3" id="KW-1185">Reference proteome</keyword>
<keyword evidence="1" id="KW-0732">Signal</keyword>
<comment type="caution">
    <text evidence="2">The sequence shown here is derived from an EMBL/GenBank/DDBJ whole genome shotgun (WGS) entry which is preliminary data.</text>
</comment>
<dbReference type="RefSeq" id="WP_182957252.1">
    <property type="nucleotide sequence ID" value="NZ_WNXC01000003.1"/>
</dbReference>
<evidence type="ECO:0000256" key="1">
    <source>
        <dbReference type="SAM" id="SignalP"/>
    </source>
</evidence>
<protein>
    <recommendedName>
        <fullName evidence="4">Porin</fullName>
    </recommendedName>
</protein>
<accession>A0ABR6EX38</accession>
<evidence type="ECO:0000313" key="3">
    <source>
        <dbReference type="Proteomes" id="UP000636110"/>
    </source>
</evidence>
<dbReference type="Proteomes" id="UP000636110">
    <property type="component" value="Unassembled WGS sequence"/>
</dbReference>
<evidence type="ECO:0000313" key="2">
    <source>
        <dbReference type="EMBL" id="MBB2149536.1"/>
    </source>
</evidence>
<organism evidence="2 3">
    <name type="scientific">Pedobacter gandavensis</name>
    <dbReference type="NCBI Taxonomy" id="2679963"/>
    <lineage>
        <taxon>Bacteria</taxon>
        <taxon>Pseudomonadati</taxon>
        <taxon>Bacteroidota</taxon>
        <taxon>Sphingobacteriia</taxon>
        <taxon>Sphingobacteriales</taxon>
        <taxon>Sphingobacteriaceae</taxon>
        <taxon>Pedobacter</taxon>
    </lineage>
</organism>
<feature type="chain" id="PRO_5046659674" description="Porin" evidence="1">
    <location>
        <begin position="23"/>
        <end position="681"/>
    </location>
</feature>
<dbReference type="Pfam" id="PF14121">
    <property type="entry name" value="Porin_10"/>
    <property type="match status" value="1"/>
</dbReference>
<dbReference type="EMBL" id="WNXC01000003">
    <property type="protein sequence ID" value="MBB2149536.1"/>
    <property type="molecule type" value="Genomic_DNA"/>
</dbReference>
<proteinExistence type="predicted"/>
<dbReference type="InterPro" id="IPR025631">
    <property type="entry name" value="Porin_10"/>
</dbReference>